<comment type="similarity">
    <text evidence="2 11">Belongs to the protease PrsW family.</text>
</comment>
<protein>
    <recommendedName>
        <fullName evidence="3 11">Protease PrsW</fullName>
        <ecNumber evidence="11">3.4.-.-</ecNumber>
    </recommendedName>
    <alternativeName>
        <fullName evidence="10 11">Protease responsible for activating sigma-W</fullName>
    </alternativeName>
</protein>
<evidence type="ECO:0000256" key="10">
    <source>
        <dbReference type="ARBA" id="ARBA00030345"/>
    </source>
</evidence>
<dbReference type="RefSeq" id="WP_106896828.1">
    <property type="nucleotide sequence ID" value="NZ_JAIFZM010000004.1"/>
</dbReference>
<proteinExistence type="inferred from homology"/>
<comment type="caution">
    <text evidence="13">The sequence shown here is derived from an EMBL/GenBank/DDBJ whole genome shotgun (WGS) entry which is preliminary data.</text>
</comment>
<organism evidence="13 14">
    <name type="scientific">Oceanobacillus jordanicus</name>
    <dbReference type="NCBI Taxonomy" id="2867266"/>
    <lineage>
        <taxon>Bacteria</taxon>
        <taxon>Bacillati</taxon>
        <taxon>Bacillota</taxon>
        <taxon>Bacilli</taxon>
        <taxon>Bacillales</taxon>
        <taxon>Bacillaceae</taxon>
        <taxon>Oceanobacillus</taxon>
    </lineage>
</organism>
<sequence>MFAIFSAGIAPAIALMSFFYLKDRYSEPLPLLIRTFIIGCLLVFPIMFIQYVLTTEGMTDNYLVESFLYTSLTEEFFKWFLFIYTIYHHSEFDAHYDGIVYAVAISLGFATVENVLYLFTNGIGYALSRALFPVSSHALIGVIMGYYFGKAKTNKQHKKRNIAMAFIIPFLLHGTYNYILNIVPGNWLLFLVPFMILLWILGLRRVKIASEAAPLTMFQKKKQGA</sequence>
<keyword evidence="9 11" id="KW-0472">Membrane</keyword>
<comment type="subcellular location">
    <subcellularLocation>
        <location evidence="1">Cell membrane</location>
        <topology evidence="1">Multi-pass membrane protein</topology>
    </subcellularLocation>
</comment>
<feature type="transmembrane region" description="Helical" evidence="12">
    <location>
        <begin position="161"/>
        <end position="179"/>
    </location>
</feature>
<dbReference type="InterPro" id="IPR026898">
    <property type="entry name" value="PrsW"/>
</dbReference>
<dbReference type="PANTHER" id="PTHR36844">
    <property type="entry name" value="PROTEASE PRSW"/>
    <property type="match status" value="1"/>
</dbReference>
<accession>A0AAW5B627</accession>
<dbReference type="Proteomes" id="UP001199631">
    <property type="component" value="Unassembled WGS sequence"/>
</dbReference>
<dbReference type="EMBL" id="JAIFZM010000004">
    <property type="protein sequence ID" value="MCG3418826.1"/>
    <property type="molecule type" value="Genomic_DNA"/>
</dbReference>
<evidence type="ECO:0000256" key="12">
    <source>
        <dbReference type="SAM" id="Phobius"/>
    </source>
</evidence>
<evidence type="ECO:0000313" key="14">
    <source>
        <dbReference type="Proteomes" id="UP001199631"/>
    </source>
</evidence>
<dbReference type="GO" id="GO:0005886">
    <property type="term" value="C:plasma membrane"/>
    <property type="evidence" value="ECO:0007669"/>
    <property type="project" value="UniProtKB-SubCell"/>
</dbReference>
<name>A0AAW5B627_9BACI</name>
<evidence type="ECO:0000256" key="2">
    <source>
        <dbReference type="ARBA" id="ARBA00009165"/>
    </source>
</evidence>
<dbReference type="EC" id="3.4.-.-" evidence="11"/>
<dbReference type="PIRSF" id="PIRSF016933">
    <property type="entry name" value="PrsW"/>
    <property type="match status" value="1"/>
</dbReference>
<evidence type="ECO:0000256" key="5">
    <source>
        <dbReference type="ARBA" id="ARBA00022670"/>
    </source>
</evidence>
<keyword evidence="5 11" id="KW-0645">Protease</keyword>
<evidence type="ECO:0000256" key="8">
    <source>
        <dbReference type="ARBA" id="ARBA00022989"/>
    </source>
</evidence>
<evidence type="ECO:0000256" key="6">
    <source>
        <dbReference type="ARBA" id="ARBA00022692"/>
    </source>
</evidence>
<feature type="transmembrane region" description="Helical" evidence="12">
    <location>
        <begin position="6"/>
        <end position="21"/>
    </location>
</feature>
<keyword evidence="13" id="KW-0482">Metalloprotease</keyword>
<evidence type="ECO:0000256" key="11">
    <source>
        <dbReference type="PIRNR" id="PIRNR016933"/>
    </source>
</evidence>
<dbReference type="GO" id="GO:0006508">
    <property type="term" value="P:proteolysis"/>
    <property type="evidence" value="ECO:0007669"/>
    <property type="project" value="UniProtKB-KW"/>
</dbReference>
<keyword evidence="14" id="KW-1185">Reference proteome</keyword>
<dbReference type="PANTHER" id="PTHR36844:SF1">
    <property type="entry name" value="PROTEASE PRSW"/>
    <property type="match status" value="1"/>
</dbReference>
<reference evidence="13 14" key="1">
    <citation type="journal article" date="2022" name="Evol. Bioinform. Online">
        <title>Draft Genome Sequence of Oceanobacillus jordanicus Strain GSFE11, a Halotolerant Plant Growth-Promoting Bacterial Endophyte Isolated From the Jordan Valley.</title>
        <authorList>
            <person name="Alhindi T."/>
            <person name="Albdaiwi R."/>
        </authorList>
    </citation>
    <scope>NUCLEOTIDE SEQUENCE [LARGE SCALE GENOMIC DNA]</scope>
    <source>
        <strain evidence="13 14">GSFE11</strain>
    </source>
</reference>
<dbReference type="Pfam" id="PF13367">
    <property type="entry name" value="PrsW-protease"/>
    <property type="match status" value="1"/>
</dbReference>
<feature type="transmembrane region" description="Helical" evidence="12">
    <location>
        <begin position="131"/>
        <end position="149"/>
    </location>
</feature>
<keyword evidence="7 11" id="KW-0378">Hydrolase</keyword>
<feature type="transmembrane region" description="Helical" evidence="12">
    <location>
        <begin position="185"/>
        <end position="203"/>
    </location>
</feature>
<evidence type="ECO:0000256" key="7">
    <source>
        <dbReference type="ARBA" id="ARBA00022801"/>
    </source>
</evidence>
<evidence type="ECO:0000256" key="4">
    <source>
        <dbReference type="ARBA" id="ARBA00022475"/>
    </source>
</evidence>
<dbReference type="NCBIfam" id="NF033739">
    <property type="entry name" value="intramemb_PrsW"/>
    <property type="match status" value="1"/>
</dbReference>
<evidence type="ECO:0000256" key="9">
    <source>
        <dbReference type="ARBA" id="ARBA00023136"/>
    </source>
</evidence>
<keyword evidence="4 11" id="KW-1003">Cell membrane</keyword>
<dbReference type="GO" id="GO:0008237">
    <property type="term" value="F:metallopeptidase activity"/>
    <property type="evidence" value="ECO:0007669"/>
    <property type="project" value="UniProtKB-KW"/>
</dbReference>
<feature type="transmembrane region" description="Helical" evidence="12">
    <location>
        <begin position="99"/>
        <end position="119"/>
    </location>
</feature>
<evidence type="ECO:0000256" key="3">
    <source>
        <dbReference type="ARBA" id="ARBA00018997"/>
    </source>
</evidence>
<gene>
    <name evidence="13" type="primary">prsW</name>
    <name evidence="13" type="ORF">K3T81_06670</name>
</gene>
<dbReference type="AlphaFoldDB" id="A0AAW5B627"/>
<dbReference type="InterPro" id="IPR023596">
    <property type="entry name" value="Peptidase_PrsW_arch/bac"/>
</dbReference>
<keyword evidence="8 12" id="KW-1133">Transmembrane helix</keyword>
<evidence type="ECO:0000256" key="1">
    <source>
        <dbReference type="ARBA" id="ARBA00004651"/>
    </source>
</evidence>
<keyword evidence="6 12" id="KW-0812">Transmembrane</keyword>
<evidence type="ECO:0000313" key="13">
    <source>
        <dbReference type="EMBL" id="MCG3418826.1"/>
    </source>
</evidence>
<feature type="transmembrane region" description="Helical" evidence="12">
    <location>
        <begin position="33"/>
        <end position="54"/>
    </location>
</feature>
<comment type="function">
    <text evidence="11">Involved in the degradation of specific anti-sigma factors.</text>
</comment>